<accession>A0A4Y2B1Q9</accession>
<name>A0A4Y2B1Q9_ARAVE</name>
<dbReference type="Proteomes" id="UP000499080">
    <property type="component" value="Unassembled WGS sequence"/>
</dbReference>
<proteinExistence type="predicted"/>
<protein>
    <submittedName>
        <fullName evidence="1">Uncharacterized protein</fullName>
    </submittedName>
</protein>
<dbReference type="AlphaFoldDB" id="A0A4Y2B1Q9"/>
<evidence type="ECO:0000313" key="1">
    <source>
        <dbReference type="EMBL" id="GBL85275.1"/>
    </source>
</evidence>
<organism evidence="1 2">
    <name type="scientific">Araneus ventricosus</name>
    <name type="common">Orbweaver spider</name>
    <name type="synonym">Epeira ventricosa</name>
    <dbReference type="NCBI Taxonomy" id="182803"/>
    <lineage>
        <taxon>Eukaryota</taxon>
        <taxon>Metazoa</taxon>
        <taxon>Ecdysozoa</taxon>
        <taxon>Arthropoda</taxon>
        <taxon>Chelicerata</taxon>
        <taxon>Arachnida</taxon>
        <taxon>Araneae</taxon>
        <taxon>Araneomorphae</taxon>
        <taxon>Entelegynae</taxon>
        <taxon>Araneoidea</taxon>
        <taxon>Araneidae</taxon>
        <taxon>Araneus</taxon>
    </lineage>
</organism>
<reference evidence="1 2" key="1">
    <citation type="journal article" date="2019" name="Sci. Rep.">
        <title>Orb-weaving spider Araneus ventricosus genome elucidates the spidroin gene catalogue.</title>
        <authorList>
            <person name="Kono N."/>
            <person name="Nakamura H."/>
            <person name="Ohtoshi R."/>
            <person name="Moran D.A.P."/>
            <person name="Shinohara A."/>
            <person name="Yoshida Y."/>
            <person name="Fujiwara M."/>
            <person name="Mori M."/>
            <person name="Tomita M."/>
            <person name="Arakawa K."/>
        </authorList>
    </citation>
    <scope>NUCLEOTIDE SEQUENCE [LARGE SCALE GENOMIC DNA]</scope>
</reference>
<sequence>MTRTILELDHLSKLPHHTTVLPVHPCGLETLWVSRWTWVSGTTPDGGHLYTTALLANPTVNLEGWNSIYILLGQKGMGKTPRSKGFLKVFFEMPYTPYKEDLQWNRVSYLEPSGLKPRPYH</sequence>
<keyword evidence="2" id="KW-1185">Reference proteome</keyword>
<gene>
    <name evidence="1" type="ORF">AVEN_222741_1</name>
</gene>
<comment type="caution">
    <text evidence="1">The sequence shown here is derived from an EMBL/GenBank/DDBJ whole genome shotgun (WGS) entry which is preliminary data.</text>
</comment>
<dbReference type="EMBL" id="BGPR01000042">
    <property type="protein sequence ID" value="GBL85275.1"/>
    <property type="molecule type" value="Genomic_DNA"/>
</dbReference>
<evidence type="ECO:0000313" key="2">
    <source>
        <dbReference type="Proteomes" id="UP000499080"/>
    </source>
</evidence>